<feature type="region of interest" description="Disordered" evidence="5">
    <location>
        <begin position="111"/>
        <end position="166"/>
    </location>
</feature>
<keyword evidence="3" id="KW-0863">Zinc-finger</keyword>
<evidence type="ECO:0000256" key="1">
    <source>
        <dbReference type="ARBA" id="ARBA00022723"/>
    </source>
</evidence>
<dbReference type="AlphaFoldDB" id="A0A8S4A4N2"/>
<feature type="compositionally biased region" description="Polar residues" evidence="5">
    <location>
        <begin position="121"/>
        <end position="140"/>
    </location>
</feature>
<organism evidence="6 7">
    <name type="scientific">Candidula unifasciata</name>
    <dbReference type="NCBI Taxonomy" id="100452"/>
    <lineage>
        <taxon>Eukaryota</taxon>
        <taxon>Metazoa</taxon>
        <taxon>Spiralia</taxon>
        <taxon>Lophotrochozoa</taxon>
        <taxon>Mollusca</taxon>
        <taxon>Gastropoda</taxon>
        <taxon>Heterobranchia</taxon>
        <taxon>Euthyneura</taxon>
        <taxon>Panpulmonata</taxon>
        <taxon>Eupulmonata</taxon>
        <taxon>Stylommatophora</taxon>
        <taxon>Helicina</taxon>
        <taxon>Helicoidea</taxon>
        <taxon>Geomitridae</taxon>
        <taxon>Candidula</taxon>
    </lineage>
</organism>
<evidence type="ECO:0000313" key="6">
    <source>
        <dbReference type="EMBL" id="CAG5135268.1"/>
    </source>
</evidence>
<dbReference type="GO" id="GO:0005737">
    <property type="term" value="C:cytoplasm"/>
    <property type="evidence" value="ECO:0007669"/>
    <property type="project" value="TreeGrafter"/>
</dbReference>
<evidence type="ECO:0000256" key="3">
    <source>
        <dbReference type="ARBA" id="ARBA00022771"/>
    </source>
</evidence>
<dbReference type="OrthoDB" id="6036at2759"/>
<keyword evidence="7" id="KW-1185">Reference proteome</keyword>
<evidence type="ECO:0000256" key="4">
    <source>
        <dbReference type="ARBA" id="ARBA00022833"/>
    </source>
</evidence>
<protein>
    <recommendedName>
        <fullName evidence="8">Arf-GAP domain-containing protein</fullName>
    </recommendedName>
</protein>
<accession>A0A8S4A4N2</accession>
<evidence type="ECO:0000313" key="7">
    <source>
        <dbReference type="Proteomes" id="UP000678393"/>
    </source>
</evidence>
<dbReference type="GO" id="GO:0016020">
    <property type="term" value="C:membrane"/>
    <property type="evidence" value="ECO:0007669"/>
    <property type="project" value="TreeGrafter"/>
</dbReference>
<dbReference type="InterPro" id="IPR052248">
    <property type="entry name" value="Arf-GAP_FG-repeat_protein"/>
</dbReference>
<evidence type="ECO:0000256" key="2">
    <source>
        <dbReference type="ARBA" id="ARBA00022737"/>
    </source>
</evidence>
<keyword evidence="4" id="KW-0862">Zinc</keyword>
<sequence length="166" mass="17893">MASGDTIARPRPVSLLNRKVYLGLYDSRSWPEPDSRDEQRVRDYMVQKYENKRWYVAPTDAMREEAKRANEAALNSKPQVKPLRSLLGENAPKLVGPSQIQSASHVPTQVSVPLPGGFKSSPVTASQVPTPATAASTKQPSAFDLLSDLGGDPFASSAPASSNNGD</sequence>
<keyword evidence="2" id="KW-0677">Repeat</keyword>
<feature type="non-terminal residue" evidence="6">
    <location>
        <position position="166"/>
    </location>
</feature>
<dbReference type="PANTHER" id="PTHR46134:SF3">
    <property type="entry name" value="ARFGAP WITH FG REPEATS 1"/>
    <property type="match status" value="1"/>
</dbReference>
<gene>
    <name evidence="6" type="ORF">CUNI_LOCUS20826</name>
</gene>
<name>A0A8S4A4N2_9EUPU</name>
<reference evidence="6" key="1">
    <citation type="submission" date="2021-04" db="EMBL/GenBank/DDBJ databases">
        <authorList>
            <consortium name="Molecular Ecology Group"/>
        </authorList>
    </citation>
    <scope>NUCLEOTIDE SEQUENCE</scope>
</reference>
<keyword evidence="1" id="KW-0479">Metal-binding</keyword>
<proteinExistence type="predicted"/>
<feature type="compositionally biased region" description="Low complexity" evidence="5">
    <location>
        <begin position="155"/>
        <end position="166"/>
    </location>
</feature>
<dbReference type="EMBL" id="CAJHNH020008113">
    <property type="protein sequence ID" value="CAG5135268.1"/>
    <property type="molecule type" value="Genomic_DNA"/>
</dbReference>
<evidence type="ECO:0008006" key="8">
    <source>
        <dbReference type="Google" id="ProtNLM"/>
    </source>
</evidence>
<dbReference type="Proteomes" id="UP000678393">
    <property type="component" value="Unassembled WGS sequence"/>
</dbReference>
<dbReference type="GO" id="GO:0008270">
    <property type="term" value="F:zinc ion binding"/>
    <property type="evidence" value="ECO:0007669"/>
    <property type="project" value="UniProtKB-KW"/>
</dbReference>
<dbReference type="PANTHER" id="PTHR46134">
    <property type="entry name" value="DRONGO, ISOFORM F"/>
    <property type="match status" value="1"/>
</dbReference>
<evidence type="ECO:0000256" key="5">
    <source>
        <dbReference type="SAM" id="MobiDB-lite"/>
    </source>
</evidence>
<comment type="caution">
    <text evidence="6">The sequence shown here is derived from an EMBL/GenBank/DDBJ whole genome shotgun (WGS) entry which is preliminary data.</text>
</comment>